<protein>
    <recommendedName>
        <fullName evidence="1">RNase H type-1 domain-containing protein</fullName>
    </recommendedName>
</protein>
<dbReference type="GO" id="GO:0004523">
    <property type="term" value="F:RNA-DNA hybrid ribonuclease activity"/>
    <property type="evidence" value="ECO:0007669"/>
    <property type="project" value="InterPro"/>
</dbReference>
<dbReference type="InterPro" id="IPR036397">
    <property type="entry name" value="RNaseH_sf"/>
</dbReference>
<dbReference type="Gene3D" id="3.30.420.10">
    <property type="entry name" value="Ribonuclease H-like superfamily/Ribonuclease H"/>
    <property type="match status" value="1"/>
</dbReference>
<keyword evidence="3" id="KW-1185">Reference proteome</keyword>
<dbReference type="InterPro" id="IPR002156">
    <property type="entry name" value="RNaseH_domain"/>
</dbReference>
<reference evidence="2" key="1">
    <citation type="submission" date="2022-08" db="EMBL/GenBank/DDBJ databases">
        <authorList>
            <person name="Gutierrez-Valencia J."/>
        </authorList>
    </citation>
    <scope>NUCLEOTIDE SEQUENCE</scope>
</reference>
<dbReference type="InterPro" id="IPR012337">
    <property type="entry name" value="RNaseH-like_sf"/>
</dbReference>
<dbReference type="PANTHER" id="PTHR47723">
    <property type="entry name" value="OS05G0353850 PROTEIN"/>
    <property type="match status" value="1"/>
</dbReference>
<organism evidence="2 3">
    <name type="scientific">Linum tenue</name>
    <dbReference type="NCBI Taxonomy" id="586396"/>
    <lineage>
        <taxon>Eukaryota</taxon>
        <taxon>Viridiplantae</taxon>
        <taxon>Streptophyta</taxon>
        <taxon>Embryophyta</taxon>
        <taxon>Tracheophyta</taxon>
        <taxon>Spermatophyta</taxon>
        <taxon>Magnoliopsida</taxon>
        <taxon>eudicotyledons</taxon>
        <taxon>Gunneridae</taxon>
        <taxon>Pentapetalae</taxon>
        <taxon>rosids</taxon>
        <taxon>fabids</taxon>
        <taxon>Malpighiales</taxon>
        <taxon>Linaceae</taxon>
        <taxon>Linum</taxon>
    </lineage>
</organism>
<evidence type="ECO:0000313" key="2">
    <source>
        <dbReference type="EMBL" id="CAI0379599.1"/>
    </source>
</evidence>
<comment type="caution">
    <text evidence="2">The sequence shown here is derived from an EMBL/GenBank/DDBJ whole genome shotgun (WGS) entry which is preliminary data.</text>
</comment>
<dbReference type="AlphaFoldDB" id="A0AAV0H513"/>
<evidence type="ECO:0000313" key="3">
    <source>
        <dbReference type="Proteomes" id="UP001154282"/>
    </source>
</evidence>
<name>A0AAV0H513_9ROSI</name>
<dbReference type="SUPFAM" id="SSF53098">
    <property type="entry name" value="Ribonuclease H-like"/>
    <property type="match status" value="1"/>
</dbReference>
<dbReference type="InterPro" id="IPR044730">
    <property type="entry name" value="RNase_H-like_dom_plant"/>
</dbReference>
<dbReference type="CDD" id="cd06222">
    <property type="entry name" value="RNase_H_like"/>
    <property type="match status" value="1"/>
</dbReference>
<proteinExistence type="predicted"/>
<dbReference type="PANTHER" id="PTHR47723:SF13">
    <property type="entry name" value="PUTATIVE-RELATED"/>
    <property type="match status" value="1"/>
</dbReference>
<accession>A0AAV0H513</accession>
<dbReference type="EMBL" id="CAMGYJ010000002">
    <property type="protein sequence ID" value="CAI0379599.1"/>
    <property type="molecule type" value="Genomic_DNA"/>
</dbReference>
<gene>
    <name evidence="2" type="ORF">LITE_LOCUS2326</name>
</gene>
<dbReference type="PROSITE" id="PS50879">
    <property type="entry name" value="RNASE_H_1"/>
    <property type="match status" value="1"/>
</dbReference>
<feature type="domain" description="RNase H type-1" evidence="1">
    <location>
        <begin position="1"/>
        <end position="127"/>
    </location>
</feature>
<dbReference type="Pfam" id="PF13456">
    <property type="entry name" value="RVT_3"/>
    <property type="match status" value="1"/>
</dbReference>
<dbReference type="InterPro" id="IPR053151">
    <property type="entry name" value="RNase_H-like"/>
</dbReference>
<dbReference type="GO" id="GO:0003676">
    <property type="term" value="F:nucleic acid binding"/>
    <property type="evidence" value="ECO:0007669"/>
    <property type="project" value="InterPro"/>
</dbReference>
<evidence type="ECO:0000259" key="1">
    <source>
        <dbReference type="PROSITE" id="PS50879"/>
    </source>
</evidence>
<sequence length="159" mass="17842">MSINTDGSVKQPGSLAAAGGLIRDWTGRCVDAFVENLGICTITRAEIKAAIRGLQMAWRKGYRKVHIQMDSTTAVNILSSQNQTEHRYLNLVQQFKGLVQQDWEVKISHTYRECNKAADFLANKGHGVSIGYHDFRIDDPGLSFWILYDTLSIAQSRLI</sequence>
<dbReference type="Proteomes" id="UP001154282">
    <property type="component" value="Unassembled WGS sequence"/>
</dbReference>